<keyword evidence="2" id="KW-1185">Reference proteome</keyword>
<dbReference type="RefSeq" id="WP_173082861.1">
    <property type="nucleotide sequence ID" value="NZ_BLTE01000005.1"/>
</dbReference>
<comment type="caution">
    <text evidence="1">The sequence shown here is derived from an EMBL/GenBank/DDBJ whole genome shotgun (WGS) entry which is preliminary data.</text>
</comment>
<organism evidence="1 2">
    <name type="scientific">Fundidesulfovibrio magnetotacticus</name>
    <dbReference type="NCBI Taxonomy" id="2730080"/>
    <lineage>
        <taxon>Bacteria</taxon>
        <taxon>Pseudomonadati</taxon>
        <taxon>Thermodesulfobacteriota</taxon>
        <taxon>Desulfovibrionia</taxon>
        <taxon>Desulfovibrionales</taxon>
        <taxon>Desulfovibrionaceae</taxon>
        <taxon>Fundidesulfovibrio</taxon>
    </lineage>
</organism>
<dbReference type="Gene3D" id="1.20.1290.10">
    <property type="entry name" value="AhpD-like"/>
    <property type="match status" value="1"/>
</dbReference>
<sequence length="171" mass="18581">MFLLETVDPEKAQGKVAEAYSIFKNFGAPIPLRLLSASPDLQERQTAMIGYFMGHPRLSPGLLASIRFAIASKTGHLACEALNRDILGRMGVNEQEIAGLPTGAAETPLEESEEALFRFVLRSFDDPASANARDIQALRALGWQDADILDAMFHAAGMLASSVLFKTFVRA</sequence>
<accession>A0A6V8LLU0</accession>
<evidence type="ECO:0008006" key="3">
    <source>
        <dbReference type="Google" id="ProtNLM"/>
    </source>
</evidence>
<dbReference type="AlphaFoldDB" id="A0A6V8LLU0"/>
<dbReference type="EMBL" id="BLTE01000005">
    <property type="protein sequence ID" value="GFK93632.1"/>
    <property type="molecule type" value="Genomic_DNA"/>
</dbReference>
<name>A0A6V8LLU0_9BACT</name>
<evidence type="ECO:0000313" key="2">
    <source>
        <dbReference type="Proteomes" id="UP000494245"/>
    </source>
</evidence>
<evidence type="ECO:0000313" key="1">
    <source>
        <dbReference type="EMBL" id="GFK93632.1"/>
    </source>
</evidence>
<dbReference type="SUPFAM" id="SSF69118">
    <property type="entry name" value="AhpD-like"/>
    <property type="match status" value="1"/>
</dbReference>
<reference evidence="1 2" key="1">
    <citation type="submission" date="2020-04" db="EMBL/GenBank/DDBJ databases">
        <authorList>
            <consortium name="Desulfovibrio sp. FSS-1 genome sequencing consortium"/>
            <person name="Shimoshige H."/>
            <person name="Kobayashi H."/>
            <person name="Maekawa T."/>
        </authorList>
    </citation>
    <scope>NUCLEOTIDE SEQUENCE [LARGE SCALE GENOMIC DNA]</scope>
    <source>
        <strain evidence="1 2">SIID29052-01</strain>
    </source>
</reference>
<dbReference type="Proteomes" id="UP000494245">
    <property type="component" value="Unassembled WGS sequence"/>
</dbReference>
<protein>
    <recommendedName>
        <fullName evidence="3">Carboxymuconolactone decarboxylase-like domain-containing protein</fullName>
    </recommendedName>
</protein>
<dbReference type="InterPro" id="IPR029032">
    <property type="entry name" value="AhpD-like"/>
</dbReference>
<reference evidence="1 2" key="2">
    <citation type="submission" date="2020-05" db="EMBL/GenBank/DDBJ databases">
        <title>Draft genome sequence of Desulfovibrio sp. strainFSS-1.</title>
        <authorList>
            <person name="Shimoshige H."/>
            <person name="Kobayashi H."/>
            <person name="Maekawa T."/>
        </authorList>
    </citation>
    <scope>NUCLEOTIDE SEQUENCE [LARGE SCALE GENOMIC DNA]</scope>
    <source>
        <strain evidence="1 2">SIID29052-01</strain>
    </source>
</reference>
<proteinExistence type="predicted"/>
<gene>
    <name evidence="1" type="ORF">NNJEOMEG_01466</name>
</gene>